<dbReference type="GO" id="GO:0006310">
    <property type="term" value="P:DNA recombination"/>
    <property type="evidence" value="ECO:0007669"/>
    <property type="project" value="UniProtKB-KW"/>
</dbReference>
<keyword evidence="2" id="KW-0233">DNA recombination</keyword>
<feature type="domain" description="DNA replication/recombination mediator RecO N-terminal" evidence="4">
    <location>
        <begin position="5"/>
        <end position="80"/>
    </location>
</feature>
<dbReference type="PANTHER" id="PTHR33991:SF1">
    <property type="entry name" value="DNA REPAIR PROTEIN RECO"/>
    <property type="match status" value="1"/>
</dbReference>
<sequence>MSKVQKITGFVLKRKTLLESDVMATLYSKEHGKMTLLVKGVRKITSKRAAHIQTGNLISAQVRESHNILYLQSSELISGFLSLRTDTMIDQIYLFLSIIDGLMPEGQQDIQVFNRIAHFFIQLSKGQDQTEVLKRNLQRLLEILGYADDKLPLSALLQMAENHIEKRLPRHVIM</sequence>
<dbReference type="Pfam" id="PF11967">
    <property type="entry name" value="RecO_N"/>
    <property type="match status" value="1"/>
</dbReference>
<evidence type="ECO:0000259" key="4">
    <source>
        <dbReference type="Pfam" id="PF11967"/>
    </source>
</evidence>
<protein>
    <submittedName>
        <fullName evidence="5">Repair protein RecO protein</fullName>
    </submittedName>
</protein>
<dbReference type="STRING" id="1618481.US54_C0012G0045"/>
<name>A0A0G0H501_9BACT</name>
<dbReference type="InterPro" id="IPR012340">
    <property type="entry name" value="NA-bd_OB-fold"/>
</dbReference>
<dbReference type="EMBL" id="LBTJ01000012">
    <property type="protein sequence ID" value="KKQ38348.1"/>
    <property type="molecule type" value="Genomic_DNA"/>
</dbReference>
<comment type="caution">
    <text evidence="5">The sequence shown here is derived from an EMBL/GenBank/DDBJ whole genome shotgun (WGS) entry which is preliminary data.</text>
</comment>
<evidence type="ECO:0000313" key="6">
    <source>
        <dbReference type="Proteomes" id="UP000034471"/>
    </source>
</evidence>
<dbReference type="InterPro" id="IPR022572">
    <property type="entry name" value="DNA_rep/recomb_RecO_N"/>
</dbReference>
<keyword evidence="1" id="KW-0227">DNA damage</keyword>
<dbReference type="Proteomes" id="UP000034471">
    <property type="component" value="Unassembled WGS sequence"/>
</dbReference>
<dbReference type="GO" id="GO:0006302">
    <property type="term" value="P:double-strand break repair"/>
    <property type="evidence" value="ECO:0007669"/>
    <property type="project" value="TreeGrafter"/>
</dbReference>
<evidence type="ECO:0000256" key="2">
    <source>
        <dbReference type="ARBA" id="ARBA00023172"/>
    </source>
</evidence>
<gene>
    <name evidence="5" type="ORF">US54_C0012G0045</name>
</gene>
<reference evidence="5 6" key="1">
    <citation type="journal article" date="2015" name="Nature">
        <title>rRNA introns, odd ribosomes, and small enigmatic genomes across a large radiation of phyla.</title>
        <authorList>
            <person name="Brown C.T."/>
            <person name="Hug L.A."/>
            <person name="Thomas B.C."/>
            <person name="Sharon I."/>
            <person name="Castelle C.J."/>
            <person name="Singh A."/>
            <person name="Wilkins M.J."/>
            <person name="Williams K.H."/>
            <person name="Banfield J.F."/>
        </authorList>
    </citation>
    <scope>NUCLEOTIDE SEQUENCE [LARGE SCALE GENOMIC DNA]</scope>
</reference>
<dbReference type="NCBIfam" id="TIGR00613">
    <property type="entry name" value="reco"/>
    <property type="match status" value="1"/>
</dbReference>
<proteinExistence type="predicted"/>
<dbReference type="PANTHER" id="PTHR33991">
    <property type="entry name" value="DNA REPAIR PROTEIN RECO"/>
    <property type="match status" value="1"/>
</dbReference>
<evidence type="ECO:0000256" key="3">
    <source>
        <dbReference type="ARBA" id="ARBA00023204"/>
    </source>
</evidence>
<dbReference type="GO" id="GO:0043590">
    <property type="term" value="C:bacterial nucleoid"/>
    <property type="evidence" value="ECO:0007669"/>
    <property type="project" value="TreeGrafter"/>
</dbReference>
<organism evidence="5 6">
    <name type="scientific">Candidatus Roizmanbacteria bacterium GW2011_GWA2_37_7</name>
    <dbReference type="NCBI Taxonomy" id="1618481"/>
    <lineage>
        <taxon>Bacteria</taxon>
        <taxon>Candidatus Roizmaniibacteriota</taxon>
    </lineage>
</organism>
<dbReference type="Gene3D" id="2.40.50.140">
    <property type="entry name" value="Nucleic acid-binding proteins"/>
    <property type="match status" value="1"/>
</dbReference>
<evidence type="ECO:0000256" key="1">
    <source>
        <dbReference type="ARBA" id="ARBA00022763"/>
    </source>
</evidence>
<dbReference type="InterPro" id="IPR003717">
    <property type="entry name" value="RecO"/>
</dbReference>
<evidence type="ECO:0000313" key="5">
    <source>
        <dbReference type="EMBL" id="KKQ38348.1"/>
    </source>
</evidence>
<dbReference type="AlphaFoldDB" id="A0A0G0H501"/>
<keyword evidence="3" id="KW-0234">DNA repair</keyword>
<dbReference type="SUPFAM" id="SSF50249">
    <property type="entry name" value="Nucleic acid-binding proteins"/>
    <property type="match status" value="1"/>
</dbReference>
<accession>A0A0G0H501</accession>